<evidence type="ECO:0000313" key="1">
    <source>
        <dbReference type="EMBL" id="KLN61595.1"/>
    </source>
</evidence>
<accession>A0A0H2MY13</accession>
<organism evidence="1 2">
    <name type="scientific">Kiloniella spongiae</name>
    <dbReference type="NCBI Taxonomy" id="1489064"/>
    <lineage>
        <taxon>Bacteria</taxon>
        <taxon>Pseudomonadati</taxon>
        <taxon>Pseudomonadota</taxon>
        <taxon>Alphaproteobacteria</taxon>
        <taxon>Rhodospirillales</taxon>
        <taxon>Kiloniellaceae</taxon>
        <taxon>Kiloniella</taxon>
    </lineage>
</organism>
<comment type="caution">
    <text evidence="1">The sequence shown here is derived from an EMBL/GenBank/DDBJ whole genome shotgun (WGS) entry which is preliminary data.</text>
</comment>
<keyword evidence="2" id="KW-1185">Reference proteome</keyword>
<dbReference type="RefSeq" id="WP_047762930.1">
    <property type="nucleotide sequence ID" value="NZ_LAQL01000003.1"/>
</dbReference>
<dbReference type="EMBL" id="LAQL01000003">
    <property type="protein sequence ID" value="KLN61595.1"/>
    <property type="molecule type" value="Genomic_DNA"/>
</dbReference>
<proteinExistence type="predicted"/>
<reference evidence="1 2" key="1">
    <citation type="submission" date="2015-03" db="EMBL/GenBank/DDBJ databases">
        <title>Genome Sequence of Kiloniella spongiae MEBiC09566, isolated from a marine sponge.</title>
        <authorList>
            <person name="Shao Z."/>
            <person name="Wang L."/>
            <person name="Li X."/>
        </authorList>
    </citation>
    <scope>NUCLEOTIDE SEQUENCE [LARGE SCALE GENOMIC DNA]</scope>
    <source>
        <strain evidence="1 2">MEBiC09566</strain>
    </source>
</reference>
<gene>
    <name evidence="1" type="ORF">WH96_04410</name>
</gene>
<dbReference type="OrthoDB" id="8479784at2"/>
<dbReference type="STRING" id="1489064.WH96_04410"/>
<sequence length="102" mass="11924">MTHKIENTLGPEFISLADTWVSNIRSWFLARRQKNARKREIHALLSYDDKWLEEVGLSRAQLVGELGYDPRELPSVVGVVEYRFMHLSTGHNQGDKYIKRRP</sequence>
<dbReference type="Proteomes" id="UP000035444">
    <property type="component" value="Unassembled WGS sequence"/>
</dbReference>
<name>A0A0H2MY13_9PROT</name>
<dbReference type="AlphaFoldDB" id="A0A0H2MY13"/>
<evidence type="ECO:0000313" key="2">
    <source>
        <dbReference type="Proteomes" id="UP000035444"/>
    </source>
</evidence>
<protein>
    <recommendedName>
        <fullName evidence="3">DUF1127 domain-containing protein</fullName>
    </recommendedName>
</protein>
<evidence type="ECO:0008006" key="3">
    <source>
        <dbReference type="Google" id="ProtNLM"/>
    </source>
</evidence>